<dbReference type="EMBL" id="ACDS02000077">
    <property type="protein sequence ID" value="KMV75921.1"/>
    <property type="molecule type" value="Genomic_DNA"/>
</dbReference>
<protein>
    <submittedName>
        <fullName evidence="1">Uncharacterized protein</fullName>
    </submittedName>
</protein>
<reference evidence="1 2" key="2">
    <citation type="submission" date="2013-10" db="EMBL/GenBank/DDBJ databases">
        <title>The Genome Sequence of Fusobacterium nucleatum subsp. animalis D11.</title>
        <authorList>
            <consortium name="The Broad Institute Genomics Platform"/>
            <person name="Earl A."/>
            <person name="Ward D."/>
            <person name="Feldgarden M."/>
            <person name="Gevers D."/>
            <person name="Kostic A."/>
            <person name="Garrett W."/>
            <person name="Young S.K."/>
            <person name="Zeng Q."/>
            <person name="Gargeya S."/>
            <person name="Fitzgerald M."/>
            <person name="Abouelleil A."/>
            <person name="Alvarado L."/>
            <person name="Berlin A.M."/>
            <person name="Chapman S.B."/>
            <person name="Gainer-Dewar J."/>
            <person name="Goldberg J."/>
            <person name="Gnerre S."/>
            <person name="Griggs A."/>
            <person name="Gujja S."/>
            <person name="Hansen M."/>
            <person name="Howarth C."/>
            <person name="Imamovic A."/>
            <person name="Ireland A."/>
            <person name="Larimer J."/>
            <person name="McCowan C."/>
            <person name="Murphy C."/>
            <person name="Pearson M."/>
            <person name="Poon T.W."/>
            <person name="Priest M."/>
            <person name="Roberts A."/>
            <person name="Saif S."/>
            <person name="Shea T."/>
            <person name="Sykes S."/>
            <person name="Wortman J."/>
            <person name="Nusbaum C."/>
            <person name="Birren B."/>
        </authorList>
    </citation>
    <scope>NUCLEOTIDE SEQUENCE [LARGE SCALE GENOMIC DNA]</scope>
    <source>
        <strain evidence="1 2">D11</strain>
    </source>
</reference>
<reference evidence="2" key="1">
    <citation type="submission" date="2009-02" db="EMBL/GenBank/DDBJ databases">
        <title>The Genome Sequence of Shigella sp. D9.</title>
        <authorList>
            <consortium name="The Broad Institute Genome Sequencing Platform"/>
            <person name="Ward D."/>
            <person name="Young S.K."/>
            <person name="Kodira C.D."/>
            <person name="Zeng Q."/>
            <person name="Koehrsen M."/>
            <person name="Alvarado L."/>
            <person name="Berlin A."/>
            <person name="Borenstein D."/>
            <person name="Chen Z."/>
            <person name="Engels R."/>
            <person name="Freedman E."/>
            <person name="Gellesch M."/>
            <person name="Goldberg J."/>
            <person name="Griggs A."/>
            <person name="Gujja S."/>
            <person name="Heiman D."/>
            <person name="Hepburn T."/>
            <person name="Howarth C."/>
            <person name="Jen D."/>
            <person name="Larson L."/>
            <person name="Lewis B."/>
            <person name="Mehta T."/>
            <person name="Park D."/>
            <person name="Pearson M."/>
            <person name="Roberts A."/>
            <person name="Saif S."/>
            <person name="Shea T."/>
            <person name="Shenoy N."/>
            <person name="Sisk P."/>
            <person name="Stolte C."/>
            <person name="Sykes S."/>
            <person name="Walk T."/>
            <person name="White J."/>
            <person name="Yandava C."/>
            <person name="Allen-Vercoe E."/>
            <person name="Strauss J."/>
            <person name="Sibley C."/>
            <person name="White A."/>
            <person name="Ambrose C."/>
            <person name="Lander E."/>
            <person name="Nusbaum C."/>
            <person name="Galagan J."/>
            <person name="Birren B."/>
        </authorList>
    </citation>
    <scope>NUCLEOTIDE SEQUENCE [LARGE SCALE GENOMIC DNA]</scope>
    <source>
        <strain evidence="2">D11</strain>
    </source>
</reference>
<gene>
    <name evidence="1" type="ORF">PSAG_04704</name>
</gene>
<sequence length="128" mass="15379">MLVQKKLNKTEENEKKTWETSIINAFYANKDSMLLEFTATVDLKNKDIENKYRDKIIFNYPLKNFRESLYTKEFQNISTDTNLWDRTLIALVLSEYRKYLFTDLKLNIKPVLMLKSSKIIDSQNFYKE</sequence>
<dbReference type="AlphaFoldDB" id="A0A0K9CNX5"/>
<accession>A0A0K9CNX5</accession>
<proteinExistence type="predicted"/>
<evidence type="ECO:0000313" key="1">
    <source>
        <dbReference type="EMBL" id="KMV75921.1"/>
    </source>
</evidence>
<name>A0A0K9CNX5_9FUSO</name>
<comment type="caution">
    <text evidence="1">The sequence shown here is derived from an EMBL/GenBank/DDBJ whole genome shotgun (WGS) entry which is preliminary data.</text>
</comment>
<dbReference type="Proteomes" id="UP000004650">
    <property type="component" value="Unassembled WGS sequence"/>
</dbReference>
<evidence type="ECO:0000313" key="2">
    <source>
        <dbReference type="Proteomes" id="UP000004650"/>
    </source>
</evidence>
<feature type="non-terminal residue" evidence="1">
    <location>
        <position position="128"/>
    </location>
</feature>
<organism evidence="1 2">
    <name type="scientific">Fusobacterium animalis D11</name>
    <dbReference type="NCBI Taxonomy" id="556264"/>
    <lineage>
        <taxon>Bacteria</taxon>
        <taxon>Fusobacteriati</taxon>
        <taxon>Fusobacteriota</taxon>
        <taxon>Fusobacteriia</taxon>
        <taxon>Fusobacteriales</taxon>
        <taxon>Fusobacteriaceae</taxon>
        <taxon>Fusobacterium</taxon>
    </lineage>
</organism>